<keyword evidence="1" id="KW-0472">Membrane</keyword>
<dbReference type="Proteomes" id="UP000609879">
    <property type="component" value="Unassembled WGS sequence"/>
</dbReference>
<dbReference type="RefSeq" id="WP_203761018.1">
    <property type="nucleotide sequence ID" value="NZ_BAAABO010000029.1"/>
</dbReference>
<keyword evidence="1" id="KW-0812">Transmembrane</keyword>
<evidence type="ECO:0000313" key="3">
    <source>
        <dbReference type="Proteomes" id="UP000609879"/>
    </source>
</evidence>
<organism evidence="2 3">
    <name type="scientific">Paractinoplanes deccanensis</name>
    <dbReference type="NCBI Taxonomy" id="113561"/>
    <lineage>
        <taxon>Bacteria</taxon>
        <taxon>Bacillati</taxon>
        <taxon>Actinomycetota</taxon>
        <taxon>Actinomycetes</taxon>
        <taxon>Micromonosporales</taxon>
        <taxon>Micromonosporaceae</taxon>
        <taxon>Paractinoplanes</taxon>
    </lineage>
</organism>
<evidence type="ECO:0000313" key="2">
    <source>
        <dbReference type="EMBL" id="GID73089.1"/>
    </source>
</evidence>
<protein>
    <recommendedName>
        <fullName evidence="4">DUF3040 domain-containing protein</fullName>
    </recommendedName>
</protein>
<reference evidence="2 3" key="1">
    <citation type="submission" date="2021-01" db="EMBL/GenBank/DDBJ databases">
        <title>Whole genome shotgun sequence of Actinoplanes deccanensis NBRC 13994.</title>
        <authorList>
            <person name="Komaki H."/>
            <person name="Tamura T."/>
        </authorList>
    </citation>
    <scope>NUCLEOTIDE SEQUENCE [LARGE SCALE GENOMIC DNA]</scope>
    <source>
        <strain evidence="2 3">NBRC 13994</strain>
    </source>
</reference>
<sequence>MATDDRQRQFEQIVAGLTADYPSLAGRRRLSRPALIAVAVLGAVAWALLSVSMVAWGTIGVVLTCVVVAAAGCAAGVSAYRRHRH</sequence>
<feature type="transmembrane region" description="Helical" evidence="1">
    <location>
        <begin position="61"/>
        <end position="80"/>
    </location>
</feature>
<name>A0ABQ3XZD1_9ACTN</name>
<keyword evidence="1" id="KW-1133">Transmembrane helix</keyword>
<gene>
    <name evidence="2" type="ORF">Ade02nite_17300</name>
</gene>
<proteinExistence type="predicted"/>
<evidence type="ECO:0000256" key="1">
    <source>
        <dbReference type="SAM" id="Phobius"/>
    </source>
</evidence>
<accession>A0ABQ3XZD1</accession>
<keyword evidence="3" id="KW-1185">Reference proteome</keyword>
<feature type="transmembrane region" description="Helical" evidence="1">
    <location>
        <begin position="34"/>
        <end position="55"/>
    </location>
</feature>
<comment type="caution">
    <text evidence="2">The sequence shown here is derived from an EMBL/GenBank/DDBJ whole genome shotgun (WGS) entry which is preliminary data.</text>
</comment>
<evidence type="ECO:0008006" key="4">
    <source>
        <dbReference type="Google" id="ProtNLM"/>
    </source>
</evidence>
<dbReference type="EMBL" id="BOMI01000028">
    <property type="protein sequence ID" value="GID73089.1"/>
    <property type="molecule type" value="Genomic_DNA"/>
</dbReference>